<evidence type="ECO:0000256" key="6">
    <source>
        <dbReference type="SAM" id="Phobius"/>
    </source>
</evidence>
<keyword evidence="2" id="KW-1003">Cell membrane</keyword>
<dbReference type="KEGG" id="oih:OB0965"/>
<evidence type="ECO:0000256" key="1">
    <source>
        <dbReference type="ARBA" id="ARBA00004651"/>
    </source>
</evidence>
<name>Q8CUZ2_OCEIH</name>
<dbReference type="PhylomeDB" id="Q8CUZ2"/>
<sequence length="266" mass="29945">MMNSHGYHEISMQVTDWVVAVVVLILICTYIGAGLNSNKKEHLSTWPFYRYILWIIGFLLVGISLVGPIAELAHRNFTAHMLSHLFLGMLAPLLLALAAPTTLLLRMLSVQHARILSKLLKTSFFSFVRHPVIASVLNIGGLWVLYTTDLYMLMHENLFVHLIVHFHIFVAGYLFTISMIYIDPAPHRFSYLYRAIVLVFALAGHGILSKYIYANSPVGVPKDQAETGGILMYYGGDAIDIVIIFILCLHWYRSTRPKASLNASPN</sequence>
<evidence type="ECO:0000256" key="2">
    <source>
        <dbReference type="ARBA" id="ARBA00022475"/>
    </source>
</evidence>
<keyword evidence="4 6" id="KW-1133">Transmembrane helix</keyword>
<dbReference type="GO" id="GO:0005886">
    <property type="term" value="C:plasma membrane"/>
    <property type="evidence" value="ECO:0007669"/>
    <property type="project" value="UniProtKB-SubCell"/>
</dbReference>
<dbReference type="Proteomes" id="UP000000822">
    <property type="component" value="Chromosome"/>
</dbReference>
<feature type="transmembrane region" description="Helical" evidence="6">
    <location>
        <begin position="233"/>
        <end position="252"/>
    </location>
</feature>
<evidence type="ECO:0000256" key="5">
    <source>
        <dbReference type="ARBA" id="ARBA00023136"/>
    </source>
</evidence>
<gene>
    <name evidence="7" type="ordered locus">OB0965</name>
</gene>
<evidence type="ECO:0000313" key="7">
    <source>
        <dbReference type="EMBL" id="BAC12921.1"/>
    </source>
</evidence>
<dbReference type="HOGENOM" id="CLU_054944_2_0_9"/>
<evidence type="ECO:0000256" key="3">
    <source>
        <dbReference type="ARBA" id="ARBA00022692"/>
    </source>
</evidence>
<keyword evidence="5 6" id="KW-0472">Membrane</keyword>
<dbReference type="AlphaFoldDB" id="Q8CUZ2"/>
<dbReference type="RefSeq" id="WP_011065367.1">
    <property type="nucleotide sequence ID" value="NC_004193.1"/>
</dbReference>
<keyword evidence="8" id="KW-1185">Reference proteome</keyword>
<comment type="subcellular location">
    <subcellularLocation>
        <location evidence="1">Cell membrane</location>
        <topology evidence="1">Multi-pass membrane protein</topology>
    </subcellularLocation>
</comment>
<reference evidence="7 8" key="2">
    <citation type="journal article" date="2002" name="Nucleic Acids Res.">
        <title>Genome sequence of Oceanobacillus iheyensis isolated from the Iheya Ridge and its unexpected adaptive capabilities to extreme environments.</title>
        <authorList>
            <person name="Takami H."/>
            <person name="Takaki Y."/>
            <person name="Uchiyama I."/>
        </authorList>
    </citation>
    <scope>NUCLEOTIDE SEQUENCE [LARGE SCALE GENOMIC DNA]</scope>
    <source>
        <strain evidence="8">DSM 14371 / CIP 107618 / JCM 11309 / KCTC 3954 / HTE831</strain>
    </source>
</reference>
<dbReference type="eggNOG" id="COG3336">
    <property type="taxonomic scope" value="Bacteria"/>
</dbReference>
<evidence type="ECO:0000256" key="4">
    <source>
        <dbReference type="ARBA" id="ARBA00022989"/>
    </source>
</evidence>
<protein>
    <submittedName>
        <fullName evidence="7">Hypothetical conserved protein</fullName>
    </submittedName>
</protein>
<feature type="transmembrane region" description="Helical" evidence="6">
    <location>
        <begin position="191"/>
        <end position="213"/>
    </location>
</feature>
<reference evidence="7 8" key="1">
    <citation type="journal article" date="2001" name="FEMS Microbiol. Lett.">
        <title>Oceanobacillus iheyensis gen. nov., sp. nov., a deep-sea extremely halotolerant and alkaliphilic species isolated from a depth of 1050 m on the Iheya Ridge.</title>
        <authorList>
            <person name="Lu J."/>
            <person name="Nogi Y."/>
            <person name="Takami H."/>
        </authorList>
    </citation>
    <scope>NUCLEOTIDE SEQUENCE [LARGE SCALE GENOMIC DNA]</scope>
    <source>
        <strain evidence="8">DSM 14371 / CIP 107618 / JCM 11309 / KCTC 3954 / HTE831</strain>
    </source>
</reference>
<dbReference type="Pfam" id="PF09678">
    <property type="entry name" value="Caa3_CtaG"/>
    <property type="match status" value="1"/>
</dbReference>
<keyword evidence="3 6" id="KW-0812">Transmembrane</keyword>
<dbReference type="InterPro" id="IPR019108">
    <property type="entry name" value="Caa3_assmbl_CtaG-rel"/>
</dbReference>
<evidence type="ECO:0000313" key="8">
    <source>
        <dbReference type="Proteomes" id="UP000000822"/>
    </source>
</evidence>
<dbReference type="STRING" id="221109.gene:10733203"/>
<accession>Q8CUZ2</accession>
<organism evidence="7 8">
    <name type="scientific">Oceanobacillus iheyensis (strain DSM 14371 / CIP 107618 / JCM 11309 / KCTC 3954 / HTE831)</name>
    <dbReference type="NCBI Taxonomy" id="221109"/>
    <lineage>
        <taxon>Bacteria</taxon>
        <taxon>Bacillati</taxon>
        <taxon>Bacillota</taxon>
        <taxon>Bacilli</taxon>
        <taxon>Bacillales</taxon>
        <taxon>Bacillaceae</taxon>
        <taxon>Oceanobacillus</taxon>
    </lineage>
</organism>
<feature type="transmembrane region" description="Helical" evidence="6">
    <location>
        <begin position="82"/>
        <end position="105"/>
    </location>
</feature>
<feature type="transmembrane region" description="Helical" evidence="6">
    <location>
        <begin position="158"/>
        <end position="182"/>
    </location>
</feature>
<feature type="transmembrane region" description="Helical" evidence="6">
    <location>
        <begin position="126"/>
        <end position="146"/>
    </location>
</feature>
<feature type="transmembrane region" description="Helical" evidence="6">
    <location>
        <begin position="17"/>
        <end position="36"/>
    </location>
</feature>
<feature type="transmembrane region" description="Helical" evidence="6">
    <location>
        <begin position="48"/>
        <end position="70"/>
    </location>
</feature>
<proteinExistence type="predicted"/>
<dbReference type="EMBL" id="BA000028">
    <property type="protein sequence ID" value="BAC12921.1"/>
    <property type="molecule type" value="Genomic_DNA"/>
</dbReference>